<dbReference type="GeneID" id="78342542"/>
<dbReference type="EMBL" id="AP019735">
    <property type="protein sequence ID" value="BBL04511.1"/>
    <property type="molecule type" value="Genomic_DNA"/>
</dbReference>
<evidence type="ECO:0000313" key="2">
    <source>
        <dbReference type="EMBL" id="BBL04511.1"/>
    </source>
</evidence>
<dbReference type="KEGG" id="acou:A5CBH24_18240"/>
<sequence length="898" mass="97269">MKNFRLSALLCCVSLCGFAACSDDKTDDQPEPQAYQVTQFESSTIPASIPGEGGGYKLTFVIRTETRSTGATFEPWAYRLTLGDVVGDAVTVTKPTTEIAITIPPNRSKEERGVAVEMAFGVKAETWTKIVEATQEGSLKDYQVTKFESTTIPATVPAGGGDYDVLFRLEVETRAAAPLFVAWQYRVTLGDAVGDAVEVTEPTEKIGIHIDASESVEERAVIVEMAEVAETPVWTKIVEAKQEAGRKEYEVTEFESTTIPASVPFAGGDYEVKFRTKIETRATPQFEPWQYRLTVGEAVGEPVAVNEPTESVAVHIGANYSEKEVDVIFETAAASQTPVWTKVVEAKQQAGMELLGGFYWTKSNVSVKNDRFVLADKPSDSGLFFRHESGYGVPSDEATYAGTAYTPAPVQIAIDAIPQNEGVDPCSLIDPALRMPTYAELSELYYGEDVQRTQDGVTGMGYTGVSLFLPYCGVMSTETGTSVGKSTFGGYWGLGGDFHGNGVIYSLNGEIGYSLLDYDAVGTNMAMVRCVRNVPQPKYVMHTLPETVDYKAFSLNVETDPGAFTYYDVTVWGDDGTLTQTGATDARPQVSVGIPKNDTKQDRTLRLFVNHIYTGVEFVQPAMTDYALYVSHTPASAEYGAFTLSVTCDSDMASFPVVVKGSDGGEWSGTGSKENPTVEIAIPENTGEERTLSIWVNGVDTKKTVKQGKQVVPLVYSVVWSEGYLTVRDGAYVFAAPKERGMYFKYKSQYGFALPDPLESKPKYGGVVYGPTATEMAYADIPYGDTDPCSLVAPAGTWRMPTADELIELTSEGSKEFVVDTYRLCSDGEQDVYLVPSGQSTGSSLMLPTASLMWSSDAGDAGKARYLAWSNTATGKPMVSSGGTSQANSMMVRCVRAK</sequence>
<dbReference type="RefSeq" id="WP_244611557.1">
    <property type="nucleotide sequence ID" value="NZ_AP019735.1"/>
</dbReference>
<protein>
    <recommendedName>
        <fullName evidence="4">Fibrobacter succinogenes major paralogous domain-containing protein</fullName>
    </recommendedName>
</protein>
<name>A0A4Y1WU15_9BACT</name>
<evidence type="ECO:0008006" key="4">
    <source>
        <dbReference type="Google" id="ProtNLM"/>
    </source>
</evidence>
<accession>A0A4Y1WU15</accession>
<dbReference type="AlphaFoldDB" id="A0A4Y1WU15"/>
<evidence type="ECO:0000313" key="3">
    <source>
        <dbReference type="Proteomes" id="UP000318946"/>
    </source>
</evidence>
<evidence type="ECO:0000256" key="1">
    <source>
        <dbReference type="SAM" id="SignalP"/>
    </source>
</evidence>
<feature type="chain" id="PRO_5021302625" description="Fibrobacter succinogenes major paralogous domain-containing protein" evidence="1">
    <location>
        <begin position="20"/>
        <end position="898"/>
    </location>
</feature>
<keyword evidence="3" id="KW-1185">Reference proteome</keyword>
<proteinExistence type="predicted"/>
<gene>
    <name evidence="2" type="ORF">A5CBH24_18240</name>
</gene>
<dbReference type="PROSITE" id="PS51257">
    <property type="entry name" value="PROKAR_LIPOPROTEIN"/>
    <property type="match status" value="1"/>
</dbReference>
<dbReference type="Proteomes" id="UP000318946">
    <property type="component" value="Chromosome"/>
</dbReference>
<reference evidence="3" key="1">
    <citation type="submission" date="2019-06" db="EMBL/GenBank/DDBJ databases">
        <title>Alistipes onderdonkii subsp. vulgaris subsp. nov., Alistipes dispar sp. nov. and Alistipes communis sp. nov., isolated from human faeces, and creation of Alistipes onderdonkii subsp. onderdonkii subsp. nov.</title>
        <authorList>
            <person name="Sakamoto M."/>
            <person name="Ikeyama N."/>
            <person name="Ogata Y."/>
            <person name="Suda W."/>
            <person name="Iino T."/>
            <person name="Hattori M."/>
            <person name="Ohkuma M."/>
        </authorList>
    </citation>
    <scope>NUCLEOTIDE SEQUENCE [LARGE SCALE GENOMIC DNA]</scope>
    <source>
        <strain evidence="3">5CBH24</strain>
    </source>
</reference>
<feature type="signal peptide" evidence="1">
    <location>
        <begin position="1"/>
        <end position="19"/>
    </location>
</feature>
<keyword evidence="1" id="KW-0732">Signal</keyword>
<organism evidence="2 3">
    <name type="scientific">Alistipes communis</name>
    <dbReference type="NCBI Taxonomy" id="2585118"/>
    <lineage>
        <taxon>Bacteria</taxon>
        <taxon>Pseudomonadati</taxon>
        <taxon>Bacteroidota</taxon>
        <taxon>Bacteroidia</taxon>
        <taxon>Bacteroidales</taxon>
        <taxon>Rikenellaceae</taxon>
        <taxon>Alistipes</taxon>
    </lineage>
</organism>